<name>A0A0A5G8F3_9BACI</name>
<keyword evidence="3" id="KW-1185">Reference proteome</keyword>
<dbReference type="GO" id="GO:0005829">
    <property type="term" value="C:cytosol"/>
    <property type="evidence" value="ECO:0007669"/>
    <property type="project" value="TreeGrafter"/>
</dbReference>
<dbReference type="NCBIfam" id="TIGR03725">
    <property type="entry name" value="T6A_YeaZ"/>
    <property type="match status" value="1"/>
</dbReference>
<dbReference type="EMBL" id="AVPE01000027">
    <property type="protein sequence ID" value="KGX88339.1"/>
    <property type="molecule type" value="Genomic_DNA"/>
</dbReference>
<dbReference type="CDD" id="cd24032">
    <property type="entry name" value="ASKHA_NBD_TsaB"/>
    <property type="match status" value="1"/>
</dbReference>
<dbReference type="Proteomes" id="UP000030528">
    <property type="component" value="Unassembled WGS sequence"/>
</dbReference>
<protein>
    <recommendedName>
        <fullName evidence="1">Gcp-like domain-containing protein</fullName>
    </recommendedName>
</protein>
<evidence type="ECO:0000259" key="1">
    <source>
        <dbReference type="Pfam" id="PF00814"/>
    </source>
</evidence>
<organism evidence="2 3">
    <name type="scientific">Pontibacillus halophilus JSM 076056 = DSM 19796</name>
    <dbReference type="NCBI Taxonomy" id="1385510"/>
    <lineage>
        <taxon>Bacteria</taxon>
        <taxon>Bacillati</taxon>
        <taxon>Bacillota</taxon>
        <taxon>Bacilli</taxon>
        <taxon>Bacillales</taxon>
        <taxon>Bacillaceae</taxon>
        <taxon>Pontibacillus</taxon>
    </lineage>
</organism>
<dbReference type="OrthoDB" id="9784166at2"/>
<dbReference type="GO" id="GO:0002949">
    <property type="term" value="P:tRNA threonylcarbamoyladenosine modification"/>
    <property type="evidence" value="ECO:0007669"/>
    <property type="project" value="InterPro"/>
</dbReference>
<reference evidence="2 3" key="1">
    <citation type="submission" date="2013-08" db="EMBL/GenBank/DDBJ databases">
        <authorList>
            <person name="Huang J."/>
            <person name="Wang G."/>
        </authorList>
    </citation>
    <scope>NUCLEOTIDE SEQUENCE [LARGE SCALE GENOMIC DNA]</scope>
    <source>
        <strain evidence="2 3">JSM 076056</strain>
    </source>
</reference>
<dbReference type="Pfam" id="PF00814">
    <property type="entry name" value="TsaD"/>
    <property type="match status" value="1"/>
</dbReference>
<dbReference type="PANTHER" id="PTHR11735">
    <property type="entry name" value="TRNA N6-ADENOSINE THREONYLCARBAMOYLTRANSFERASE"/>
    <property type="match status" value="1"/>
</dbReference>
<comment type="caution">
    <text evidence="2">The sequence shown here is derived from an EMBL/GenBank/DDBJ whole genome shotgun (WGS) entry which is preliminary data.</text>
</comment>
<evidence type="ECO:0000313" key="2">
    <source>
        <dbReference type="EMBL" id="KGX88339.1"/>
    </source>
</evidence>
<accession>A0A0A5G8F3</accession>
<proteinExistence type="predicted"/>
<dbReference type="PANTHER" id="PTHR11735:SF11">
    <property type="entry name" value="TRNA THREONYLCARBAMOYLADENOSINE BIOSYNTHESIS PROTEIN TSAB"/>
    <property type="match status" value="1"/>
</dbReference>
<dbReference type="InterPro" id="IPR022496">
    <property type="entry name" value="T6A_TsaB"/>
</dbReference>
<sequence length="236" mass="25936">MNVLAIDTSNIAMSVAIIKDSRLVSEYTTHVKKNHSVQLMPAIQRMMEEAKLQPNELDRIAVAHGPGSFTGVRIGLTTAKTLAWTLGIPVVALSSLEVMAFRGATFGGKVSPFFDARRGQVYTGLYHVQHGEVSIVGNELNVPMTEWLEKLKGEGEPVLFLSSDLEVHREAIQETMGDLALFPIHGEVLPSAGELGLAAMTKEPTPVHELTPNYLRLAEAESKWLAQQEEKKQHDE</sequence>
<dbReference type="STRING" id="1385510.GCA_000425205_03680"/>
<dbReference type="InterPro" id="IPR000905">
    <property type="entry name" value="Gcp-like_dom"/>
</dbReference>
<gene>
    <name evidence="2" type="ORF">N781_11350</name>
</gene>
<dbReference type="Gene3D" id="3.30.420.40">
    <property type="match status" value="2"/>
</dbReference>
<dbReference type="InterPro" id="IPR043129">
    <property type="entry name" value="ATPase_NBD"/>
</dbReference>
<feature type="domain" description="Gcp-like" evidence="1">
    <location>
        <begin position="31"/>
        <end position="224"/>
    </location>
</feature>
<dbReference type="eggNOG" id="COG1214">
    <property type="taxonomic scope" value="Bacteria"/>
</dbReference>
<dbReference type="RefSeq" id="WP_026801839.1">
    <property type="nucleotide sequence ID" value="NZ_AULI01000027.1"/>
</dbReference>
<evidence type="ECO:0000313" key="3">
    <source>
        <dbReference type="Proteomes" id="UP000030528"/>
    </source>
</evidence>
<dbReference type="SUPFAM" id="SSF53067">
    <property type="entry name" value="Actin-like ATPase domain"/>
    <property type="match status" value="2"/>
</dbReference>
<dbReference type="AlphaFoldDB" id="A0A0A5G8F3"/>